<organism evidence="1 2">
    <name type="scientific">Phodopus roborovskii</name>
    <name type="common">Roborovski's desert hamster</name>
    <name type="synonym">Cricetulus roborovskii</name>
    <dbReference type="NCBI Taxonomy" id="109678"/>
    <lineage>
        <taxon>Eukaryota</taxon>
        <taxon>Metazoa</taxon>
        <taxon>Chordata</taxon>
        <taxon>Craniata</taxon>
        <taxon>Vertebrata</taxon>
        <taxon>Euteleostomi</taxon>
        <taxon>Mammalia</taxon>
        <taxon>Eutheria</taxon>
        <taxon>Euarchontoglires</taxon>
        <taxon>Glires</taxon>
        <taxon>Rodentia</taxon>
        <taxon>Myomorpha</taxon>
        <taxon>Muroidea</taxon>
        <taxon>Cricetidae</taxon>
        <taxon>Cricetinae</taxon>
        <taxon>Phodopus</taxon>
    </lineage>
</organism>
<dbReference type="AlphaFoldDB" id="A0AAU9Z9V9"/>
<dbReference type="Proteomes" id="UP001152836">
    <property type="component" value="Unassembled WGS sequence"/>
</dbReference>
<keyword evidence="2" id="KW-1185">Reference proteome</keyword>
<protein>
    <submittedName>
        <fullName evidence="1">AABR07069878.1 protein</fullName>
    </submittedName>
</protein>
<evidence type="ECO:0000313" key="2">
    <source>
        <dbReference type="Proteomes" id="UP001152836"/>
    </source>
</evidence>
<dbReference type="PROSITE" id="PS51257">
    <property type="entry name" value="PROKAR_LIPOPROTEIN"/>
    <property type="match status" value="1"/>
</dbReference>
<proteinExistence type="predicted"/>
<gene>
    <name evidence="1" type="primary">AABR07069878.1</name>
    <name evidence="1" type="ORF">PHOROB_LOCUS6214</name>
</gene>
<dbReference type="EMBL" id="CALSGD010001402">
    <property type="protein sequence ID" value="CAH6788510.1"/>
    <property type="molecule type" value="Genomic_DNA"/>
</dbReference>
<evidence type="ECO:0000313" key="1">
    <source>
        <dbReference type="EMBL" id="CAH6788510.1"/>
    </source>
</evidence>
<accession>A0AAU9Z9V9</accession>
<comment type="caution">
    <text evidence="1">The sequence shown here is derived from an EMBL/GenBank/DDBJ whole genome shotgun (WGS) entry which is preliminary data.</text>
</comment>
<name>A0AAU9Z9V9_PHORO</name>
<reference evidence="1" key="1">
    <citation type="submission" date="2022-06" db="EMBL/GenBank/DDBJ databases">
        <authorList>
            <person name="Andreotti S."/>
            <person name="Wyler E."/>
        </authorList>
    </citation>
    <scope>NUCLEOTIDE SEQUENCE</scope>
</reference>
<sequence>MGKHIALFHLGLSVESSALQNGAVSCSHEKPACC</sequence>